<proteinExistence type="inferred from homology"/>
<evidence type="ECO:0000256" key="6">
    <source>
        <dbReference type="RuleBase" id="RU003345"/>
    </source>
</evidence>
<organism evidence="8 9">
    <name type="scientific">Pradoshia eiseniae</name>
    <dbReference type="NCBI Taxonomy" id="2064768"/>
    <lineage>
        <taxon>Bacteria</taxon>
        <taxon>Bacillati</taxon>
        <taxon>Bacillota</taxon>
        <taxon>Bacilli</taxon>
        <taxon>Bacillales</taxon>
        <taxon>Bacillaceae</taxon>
        <taxon>Pradoshia</taxon>
    </lineage>
</organism>
<evidence type="ECO:0000256" key="2">
    <source>
        <dbReference type="ARBA" id="ARBA00023002"/>
    </source>
</evidence>
<dbReference type="PROSITE" id="PS00687">
    <property type="entry name" value="ALDEHYDE_DEHYDR_GLU"/>
    <property type="match status" value="1"/>
</dbReference>
<dbReference type="GO" id="GO:0016620">
    <property type="term" value="F:oxidoreductase activity, acting on the aldehyde or oxo group of donors, NAD or NADP as acceptor"/>
    <property type="evidence" value="ECO:0007669"/>
    <property type="project" value="InterPro"/>
</dbReference>
<dbReference type="RefSeq" id="WP_104849711.1">
    <property type="nucleotide sequence ID" value="NZ_PKOZ01000006.1"/>
</dbReference>
<dbReference type="PIRSF" id="PIRSF036492">
    <property type="entry name" value="ALDH"/>
    <property type="match status" value="1"/>
</dbReference>
<dbReference type="CDD" id="cd07099">
    <property type="entry name" value="ALDH_DDALDH"/>
    <property type="match status" value="1"/>
</dbReference>
<gene>
    <name evidence="8" type="ORF">CYL18_11785</name>
</gene>
<dbReference type="InterPro" id="IPR016161">
    <property type="entry name" value="Ald_DH/histidinol_DH"/>
</dbReference>
<protein>
    <recommendedName>
        <fullName evidence="3">Aldehyde dehydrogenase</fullName>
    </recommendedName>
</protein>
<evidence type="ECO:0000256" key="5">
    <source>
        <dbReference type="PROSITE-ProRule" id="PRU10007"/>
    </source>
</evidence>
<feature type="domain" description="Aldehyde dehydrogenase" evidence="7">
    <location>
        <begin position="5"/>
        <end position="463"/>
    </location>
</feature>
<evidence type="ECO:0000256" key="3">
    <source>
        <dbReference type="PIRNR" id="PIRNR036492"/>
    </source>
</evidence>
<reference evidence="8 9" key="1">
    <citation type="submission" date="2017-12" db="EMBL/GenBank/DDBJ databases">
        <title>Taxonomic description and draft genome of Pradoshia cofamensis Gen. nov., sp. nov., a thermotolerant bacillale isolated from anterior gut of earthworm Eisenia fetida.</title>
        <authorList>
            <person name="Saha T."/>
            <person name="Chakraborty R."/>
        </authorList>
    </citation>
    <scope>NUCLEOTIDE SEQUENCE [LARGE SCALE GENOMIC DNA]</scope>
    <source>
        <strain evidence="8 9">EAG3</strain>
    </source>
</reference>
<evidence type="ECO:0000313" key="8">
    <source>
        <dbReference type="EMBL" id="PQD95006.1"/>
    </source>
</evidence>
<dbReference type="SUPFAM" id="SSF53720">
    <property type="entry name" value="ALDH-like"/>
    <property type="match status" value="1"/>
</dbReference>
<name>A0A2S7MZ13_9BACI</name>
<dbReference type="Proteomes" id="UP000239663">
    <property type="component" value="Unassembled WGS sequence"/>
</dbReference>
<keyword evidence="2 3" id="KW-0560">Oxidoreductase</keyword>
<dbReference type="InterPro" id="IPR016162">
    <property type="entry name" value="Ald_DH_N"/>
</dbReference>
<dbReference type="AlphaFoldDB" id="A0A2S7MZ13"/>
<dbReference type="PANTHER" id="PTHR11699">
    <property type="entry name" value="ALDEHYDE DEHYDROGENASE-RELATED"/>
    <property type="match status" value="1"/>
</dbReference>
<dbReference type="InterPro" id="IPR015590">
    <property type="entry name" value="Aldehyde_DH_dom"/>
</dbReference>
<dbReference type="EMBL" id="PKOZ01000006">
    <property type="protein sequence ID" value="PQD95006.1"/>
    <property type="molecule type" value="Genomic_DNA"/>
</dbReference>
<comment type="similarity">
    <text evidence="1 3 6">Belongs to the aldehyde dehydrogenase family.</text>
</comment>
<dbReference type="Gene3D" id="3.40.309.10">
    <property type="entry name" value="Aldehyde Dehydrogenase, Chain A, domain 2"/>
    <property type="match status" value="1"/>
</dbReference>
<dbReference type="FunFam" id="3.40.309.10:FF:000009">
    <property type="entry name" value="Aldehyde dehydrogenase A"/>
    <property type="match status" value="1"/>
</dbReference>
<evidence type="ECO:0000256" key="1">
    <source>
        <dbReference type="ARBA" id="ARBA00009986"/>
    </source>
</evidence>
<sequence>MQAVNKETIKVYAPATGELIMEYEETPAAAASAMMENARTAFSEWRDLSVRERVSYIKNLRLAVVEQIDEIADLIAKDVGKVRTDALVADIMPSLDAMLHVEKHAEKTLRSQKVKTPFLLMGKKSSVEYMPLGTVLVISPWNYPFLLSLSPMLSALAAGNTVILKPSEVTPAVGKLIETLFAKANFPPNVVQVAHGGKELGASLTNAKPDYIFFTGSVATGKIIQQTAAKNLIPTTLELGGKDPMIVLKDANLKRAAQGAAWGAFTNSGQVCMSVERLIIEDEILEPFIEELLPIVNNLKQGSGPDDDIGSMTSRMQIDIVKKQVEEALEKGARLLTGEHPSDWDPESMYIKPIVLIDVEEDMAIMQDETFGPVLPIIKANGEDEAIRIANGTRYGLNASVWTENKEQARRISSKLQSGAVLINDVVITVANNHLPFGGVKESGVGRYHGENGIRMFCHEKAVMEDLGYKKSEIQWYPYKGKYDSFRNLLVANFKKSPSLNDVLKEYLKLIRMTKS</sequence>
<evidence type="ECO:0000313" key="9">
    <source>
        <dbReference type="Proteomes" id="UP000239663"/>
    </source>
</evidence>
<dbReference type="OrthoDB" id="9762913at2"/>
<dbReference type="GO" id="GO:0006081">
    <property type="term" value="P:aldehyde metabolic process"/>
    <property type="evidence" value="ECO:0007669"/>
    <property type="project" value="InterPro"/>
</dbReference>
<dbReference type="InterPro" id="IPR016163">
    <property type="entry name" value="Ald_DH_C"/>
</dbReference>
<feature type="active site" evidence="4">
    <location>
        <position position="272"/>
    </location>
</feature>
<dbReference type="InterPro" id="IPR029510">
    <property type="entry name" value="Ald_DH_CS_GLU"/>
</dbReference>
<keyword evidence="9" id="KW-1185">Reference proteome</keyword>
<dbReference type="Gene3D" id="3.40.605.10">
    <property type="entry name" value="Aldehyde Dehydrogenase, Chain A, domain 1"/>
    <property type="match status" value="1"/>
</dbReference>
<comment type="caution">
    <text evidence="8">The sequence shown here is derived from an EMBL/GenBank/DDBJ whole genome shotgun (WGS) entry which is preliminary data.</text>
</comment>
<evidence type="ECO:0000256" key="4">
    <source>
        <dbReference type="PIRSR" id="PIRSR036492-1"/>
    </source>
</evidence>
<feature type="active site" evidence="4 5">
    <location>
        <position position="238"/>
    </location>
</feature>
<dbReference type="Pfam" id="PF00171">
    <property type="entry name" value="Aldedh"/>
    <property type="match status" value="1"/>
</dbReference>
<dbReference type="InterPro" id="IPR012394">
    <property type="entry name" value="Aldehyde_DH_NAD(P)"/>
</dbReference>
<evidence type="ECO:0000259" key="7">
    <source>
        <dbReference type="Pfam" id="PF00171"/>
    </source>
</evidence>
<accession>A0A2S7MZ13</accession>